<dbReference type="OMA" id="TAVISWC"/>
<accession>A0A8V0YQS1</accession>
<dbReference type="Proteomes" id="UP000000539">
    <property type="component" value="Chromosome Z"/>
</dbReference>
<dbReference type="InterPro" id="IPR027865">
    <property type="entry name" value="C5orf34-like_C"/>
</dbReference>
<dbReference type="InterPro" id="IPR053901">
    <property type="entry name" value="C5orf34-like"/>
</dbReference>
<dbReference type="InterPro" id="IPR053900">
    <property type="entry name" value="C5orf34-like_dom"/>
</dbReference>
<feature type="domain" description="C5orf34-like C-terminal" evidence="2">
    <location>
        <begin position="453"/>
        <end position="542"/>
    </location>
</feature>
<feature type="compositionally biased region" description="Basic and acidic residues" evidence="1">
    <location>
        <begin position="194"/>
        <end position="222"/>
    </location>
</feature>
<evidence type="ECO:0000313" key="7">
    <source>
        <dbReference type="Proteomes" id="UP000000539"/>
    </source>
</evidence>
<keyword evidence="7" id="KW-1185">Reference proteome</keyword>
<feature type="domain" description="C5orf34-like" evidence="5">
    <location>
        <begin position="338"/>
        <end position="423"/>
    </location>
</feature>
<proteinExistence type="predicted"/>
<dbReference type="OrthoDB" id="75908at2759"/>
<feature type="region of interest" description="Disordered" evidence="1">
    <location>
        <begin position="157"/>
        <end position="222"/>
    </location>
</feature>
<feature type="compositionally biased region" description="Polar residues" evidence="1">
    <location>
        <begin position="158"/>
        <end position="172"/>
    </location>
</feature>
<dbReference type="Ensembl" id="ENSGALT00010034781.1">
    <property type="protein sequence ID" value="ENSGALP00010020384.1"/>
    <property type="gene ID" value="ENSGALG00010014476.1"/>
</dbReference>
<feature type="domain" description="C5orf34-like N-terminal" evidence="3">
    <location>
        <begin position="7"/>
        <end position="76"/>
    </location>
</feature>
<feature type="domain" description="C5orf34-like second" evidence="4">
    <location>
        <begin position="120"/>
        <end position="259"/>
    </location>
</feature>
<dbReference type="Pfam" id="PF15016">
    <property type="entry name" value="C5orf34_C"/>
    <property type="match status" value="1"/>
</dbReference>
<dbReference type="CTD" id="375444"/>
<dbReference type="GeneID" id="427194"/>
<dbReference type="Pfam" id="PF22834">
    <property type="entry name" value="Polo_box_4"/>
    <property type="match status" value="1"/>
</dbReference>
<reference evidence="6" key="1">
    <citation type="submission" date="2020-11" db="EMBL/GenBank/DDBJ databases">
        <title>Gallus gallus (Chicken) genome, bGalGal1, GRCg7b, maternal haplotype autosomes + Z &amp; W.</title>
        <authorList>
            <person name="Warren W."/>
            <person name="Formenti G."/>
            <person name="Fedrigo O."/>
            <person name="Haase B."/>
            <person name="Mountcastle J."/>
            <person name="Balacco J."/>
            <person name="Tracey A."/>
            <person name="Schneider V."/>
            <person name="Okimoto R."/>
            <person name="Cheng H."/>
            <person name="Hawken R."/>
            <person name="Howe K."/>
            <person name="Jarvis E.D."/>
        </authorList>
    </citation>
    <scope>NUCLEOTIDE SEQUENCE [LARGE SCALE GENOMIC DNA]</scope>
    <source>
        <strain evidence="6">Broiler</strain>
    </source>
</reference>
<evidence type="ECO:0000256" key="1">
    <source>
        <dbReference type="SAM" id="MobiDB-lite"/>
    </source>
</evidence>
<dbReference type="Pfam" id="PF15025">
    <property type="entry name" value="C5orf34-like_N"/>
    <property type="match status" value="1"/>
</dbReference>
<evidence type="ECO:0000259" key="4">
    <source>
        <dbReference type="Pfam" id="PF22833"/>
    </source>
</evidence>
<dbReference type="Pfam" id="PF22833">
    <property type="entry name" value="C5orf34_2nd"/>
    <property type="match status" value="1"/>
</dbReference>
<dbReference type="InterPro" id="IPR053899">
    <property type="entry name" value="C5orf34-like_2nd"/>
</dbReference>
<evidence type="ECO:0000313" key="6">
    <source>
        <dbReference type="Ensembl" id="ENSGALP00010020384.1"/>
    </source>
</evidence>
<dbReference type="InterPro" id="IPR027830">
    <property type="entry name" value="C5orf34-like_N"/>
</dbReference>
<dbReference type="GeneTree" id="ENSGT00500000044987"/>
<gene>
    <name evidence="6" type="primary">C5orf34</name>
</gene>
<dbReference type="RefSeq" id="XP_040512500.2">
    <property type="nucleotide sequence ID" value="XM_040656566.2"/>
</dbReference>
<dbReference type="PANTHER" id="PTHR34531">
    <property type="entry name" value="ZGC:153352"/>
    <property type="match status" value="1"/>
</dbReference>
<evidence type="ECO:0000259" key="3">
    <source>
        <dbReference type="Pfam" id="PF15025"/>
    </source>
</evidence>
<dbReference type="AlphaFoldDB" id="A0A8V0YQS1"/>
<reference evidence="6" key="3">
    <citation type="submission" date="2025-09" db="UniProtKB">
        <authorList>
            <consortium name="Ensembl"/>
        </authorList>
    </citation>
    <scope>IDENTIFICATION</scope>
    <source>
        <strain evidence="6">broiler</strain>
    </source>
</reference>
<protein>
    <submittedName>
        <fullName evidence="6">Chromosome 5 open reading frame 34</fullName>
    </submittedName>
</protein>
<evidence type="ECO:0000259" key="5">
    <source>
        <dbReference type="Pfam" id="PF22834"/>
    </source>
</evidence>
<name>A0A8V0YQS1_CHICK</name>
<evidence type="ECO:0000259" key="2">
    <source>
        <dbReference type="Pfam" id="PF15016"/>
    </source>
</evidence>
<reference evidence="6" key="2">
    <citation type="submission" date="2025-08" db="UniProtKB">
        <authorList>
            <consortium name="Ensembl"/>
        </authorList>
    </citation>
    <scope>IDENTIFICATION</scope>
    <source>
        <strain evidence="6">broiler</strain>
    </source>
</reference>
<organism evidence="6 7">
    <name type="scientific">Gallus gallus</name>
    <name type="common">Chicken</name>
    <dbReference type="NCBI Taxonomy" id="9031"/>
    <lineage>
        <taxon>Eukaryota</taxon>
        <taxon>Metazoa</taxon>
        <taxon>Chordata</taxon>
        <taxon>Craniata</taxon>
        <taxon>Vertebrata</taxon>
        <taxon>Euteleostomi</taxon>
        <taxon>Archelosauria</taxon>
        <taxon>Archosauria</taxon>
        <taxon>Dinosauria</taxon>
        <taxon>Saurischia</taxon>
        <taxon>Theropoda</taxon>
        <taxon>Coelurosauria</taxon>
        <taxon>Aves</taxon>
        <taxon>Neognathae</taxon>
        <taxon>Galloanserae</taxon>
        <taxon>Galliformes</taxon>
        <taxon>Phasianidae</taxon>
        <taxon>Phasianinae</taxon>
        <taxon>Gallus</taxon>
    </lineage>
</organism>
<sequence length="636" mass="72559">MAAERLMVLYGDDSVEVHYADGARLLLSPCGSEYLYEEALPAAAHPLQPAESTRQRVPFVLSAYREQILRALDFRNTFSSRPYLPSRIISPERKRIIFSDIVEVRWPDPVSADLTRCIKNGSVKISSVDGYAHLYLSELQQEFTVEFLCKVSQPFAKSANQPSHFSPKNSNYETEDQYGKSSKNSVPEMSSKQVRIDNKNNEDGHAEGKYREATKPNNQRDRGGVPLFYTNCTSEYTWVTQRWSVSSCPEEWKYPLSLALMCHSLHTAKNVLKTCEENDRTSIGADVSTDPKTYEAVSRLPAALPVSCRAPHLHRWSFCDFFLQRNEDSEQYSYPQLIQIVWCEGVFYRFIHGRRNITEIYPGDESLLKSEGDFLGNYFVHYAIQKGIKKREEKMYSVNSLPPDVPGSQYSVSSIITAATKMLQYCYKTKLSLIHNYHLCCWKMVPETDGREMLPVLLYEKVIHGTGRLLVYSDHKVHAAFWDGISLNMVWDFSSCYKKIQVNEDVGWCKLTTPDGVQQLIQIRHPGIYERYIRTVIGWCRSLNESKETPELTTHTVTEENWCADAELEKIQRFNFLLDNSNVLEGTSAAKNNLSIRKTESGSGPEEMSEGHVLEALQNTSRIIQDIESLLASAGK</sequence>
<feature type="compositionally biased region" description="Polar residues" evidence="1">
    <location>
        <begin position="179"/>
        <end position="193"/>
    </location>
</feature>
<dbReference type="RefSeq" id="XP_046792329.1">
    <property type="nucleotide sequence ID" value="XM_046936373.1"/>
</dbReference>
<dbReference type="PANTHER" id="PTHR34531:SF1">
    <property type="entry name" value="CHROMOSOME 5 OPEN READING FRAME 34"/>
    <property type="match status" value="1"/>
</dbReference>